<comment type="caution">
    <text evidence="1">The sequence shown here is derived from an EMBL/GenBank/DDBJ whole genome shotgun (WGS) entry which is preliminary data.</text>
</comment>
<accession>X0Z8C2</accession>
<feature type="non-terminal residue" evidence="1">
    <location>
        <position position="1"/>
    </location>
</feature>
<organism evidence="1">
    <name type="scientific">marine sediment metagenome</name>
    <dbReference type="NCBI Taxonomy" id="412755"/>
    <lineage>
        <taxon>unclassified sequences</taxon>
        <taxon>metagenomes</taxon>
        <taxon>ecological metagenomes</taxon>
    </lineage>
</organism>
<sequence length="29" mass="3479">VSKYKQNEKEKKKNSTLEKTLILQLKVEM</sequence>
<evidence type="ECO:0000313" key="1">
    <source>
        <dbReference type="EMBL" id="GAG65635.1"/>
    </source>
</evidence>
<proteinExistence type="predicted"/>
<dbReference type="AlphaFoldDB" id="X0Z8C2"/>
<protein>
    <submittedName>
        <fullName evidence="1">Uncharacterized protein</fullName>
    </submittedName>
</protein>
<reference evidence="1" key="1">
    <citation type="journal article" date="2014" name="Front. Microbiol.">
        <title>High frequency of phylogenetically diverse reductive dehalogenase-homologous genes in deep subseafloor sedimentary metagenomes.</title>
        <authorList>
            <person name="Kawai M."/>
            <person name="Futagami T."/>
            <person name="Toyoda A."/>
            <person name="Takaki Y."/>
            <person name="Nishi S."/>
            <person name="Hori S."/>
            <person name="Arai W."/>
            <person name="Tsubouchi T."/>
            <person name="Morono Y."/>
            <person name="Uchiyama I."/>
            <person name="Ito T."/>
            <person name="Fujiyama A."/>
            <person name="Inagaki F."/>
            <person name="Takami H."/>
        </authorList>
    </citation>
    <scope>NUCLEOTIDE SEQUENCE</scope>
    <source>
        <strain evidence="1">Expedition CK06-06</strain>
    </source>
</reference>
<dbReference type="EMBL" id="BART01004055">
    <property type="protein sequence ID" value="GAG65635.1"/>
    <property type="molecule type" value="Genomic_DNA"/>
</dbReference>
<gene>
    <name evidence="1" type="ORF">S01H4_10537</name>
</gene>
<name>X0Z8C2_9ZZZZ</name>